<keyword evidence="2" id="KW-0812">Transmembrane</keyword>
<evidence type="ECO:0000313" key="6">
    <source>
        <dbReference type="Proteomes" id="UP000526501"/>
    </source>
</evidence>
<dbReference type="PANTHER" id="PTHR43833">
    <property type="entry name" value="POTASSIUM CHANNEL PROTEIN 2-RELATED-RELATED"/>
    <property type="match status" value="1"/>
</dbReference>
<dbReference type="InterPro" id="IPR003148">
    <property type="entry name" value="RCK_N"/>
</dbReference>
<evidence type="ECO:0000259" key="3">
    <source>
        <dbReference type="PROSITE" id="PS51201"/>
    </source>
</evidence>
<dbReference type="GO" id="GO:0005886">
    <property type="term" value="C:plasma membrane"/>
    <property type="evidence" value="ECO:0007669"/>
    <property type="project" value="UniProtKB-SubCell"/>
</dbReference>
<keyword evidence="2" id="KW-0472">Membrane</keyword>
<dbReference type="SUPFAM" id="SSF51735">
    <property type="entry name" value="NAD(P)-binding Rossmann-fold domains"/>
    <property type="match status" value="1"/>
</dbReference>
<keyword evidence="2" id="KW-1133">Transmembrane helix</keyword>
<dbReference type="Gene3D" id="1.10.287.70">
    <property type="match status" value="1"/>
</dbReference>
<dbReference type="EMBL" id="JACHVC010000012">
    <property type="protein sequence ID" value="MBC2607197.1"/>
    <property type="molecule type" value="Genomic_DNA"/>
</dbReference>
<dbReference type="SUPFAM" id="SSF81324">
    <property type="entry name" value="Voltage-gated potassium channels"/>
    <property type="match status" value="1"/>
</dbReference>
<protein>
    <submittedName>
        <fullName evidence="5">NAD-binding protein</fullName>
    </submittedName>
</protein>
<feature type="transmembrane region" description="Helical" evidence="2">
    <location>
        <begin position="47"/>
        <end position="67"/>
    </location>
</feature>
<comment type="caution">
    <text evidence="5">The sequence shown here is derived from an EMBL/GenBank/DDBJ whole genome shotgun (WGS) entry which is preliminary data.</text>
</comment>
<dbReference type="GO" id="GO:0008324">
    <property type="term" value="F:monoatomic cation transmembrane transporter activity"/>
    <property type="evidence" value="ECO:0007669"/>
    <property type="project" value="InterPro"/>
</dbReference>
<evidence type="ECO:0000256" key="2">
    <source>
        <dbReference type="SAM" id="Phobius"/>
    </source>
</evidence>
<feature type="transmembrane region" description="Helical" evidence="2">
    <location>
        <begin position="79"/>
        <end position="98"/>
    </location>
</feature>
<feature type="transmembrane region" description="Helical" evidence="2">
    <location>
        <begin position="20"/>
        <end position="41"/>
    </location>
</feature>
<dbReference type="InterPro" id="IPR036721">
    <property type="entry name" value="RCK_C_sf"/>
</dbReference>
<evidence type="ECO:0000313" key="5">
    <source>
        <dbReference type="EMBL" id="MBC2607197.1"/>
    </source>
</evidence>
<reference evidence="5 6" key="1">
    <citation type="submission" date="2020-07" db="EMBL/GenBank/DDBJ databases">
        <authorList>
            <person name="Feng X."/>
        </authorList>
    </citation>
    <scope>NUCLEOTIDE SEQUENCE [LARGE SCALE GENOMIC DNA]</scope>
    <source>
        <strain evidence="5 6">JCM23202</strain>
    </source>
</reference>
<dbReference type="PROSITE" id="PS51201">
    <property type="entry name" value="RCK_N"/>
    <property type="match status" value="1"/>
</dbReference>
<dbReference type="AlphaFoldDB" id="A0A7X1B7R0"/>
<keyword evidence="6" id="KW-1185">Reference proteome</keyword>
<dbReference type="SUPFAM" id="SSF116726">
    <property type="entry name" value="TrkA C-terminal domain-like"/>
    <property type="match status" value="1"/>
</dbReference>
<dbReference type="Pfam" id="PF07885">
    <property type="entry name" value="Ion_trans_2"/>
    <property type="match status" value="1"/>
</dbReference>
<dbReference type="Proteomes" id="UP000526501">
    <property type="component" value="Unassembled WGS sequence"/>
</dbReference>
<dbReference type="Gene3D" id="3.40.50.720">
    <property type="entry name" value="NAD(P)-binding Rossmann-like Domain"/>
    <property type="match status" value="1"/>
</dbReference>
<comment type="subcellular location">
    <subcellularLocation>
        <location evidence="1">Cell membrane</location>
        <topology evidence="1">Multi-pass membrane protein</topology>
    </subcellularLocation>
</comment>
<evidence type="ECO:0000259" key="4">
    <source>
        <dbReference type="PROSITE" id="PS51202"/>
    </source>
</evidence>
<dbReference type="InterPro" id="IPR013099">
    <property type="entry name" value="K_chnl_dom"/>
</dbReference>
<feature type="domain" description="RCK C-terminal" evidence="4">
    <location>
        <begin position="278"/>
        <end position="362"/>
    </location>
</feature>
<dbReference type="Gene3D" id="3.30.70.1450">
    <property type="entry name" value="Regulator of K+ conductance, C-terminal domain"/>
    <property type="match status" value="1"/>
</dbReference>
<accession>A0A7X1B7R0</accession>
<proteinExistence type="predicted"/>
<gene>
    <name evidence="5" type="ORF">H5P27_14175</name>
</gene>
<dbReference type="GO" id="GO:0006813">
    <property type="term" value="P:potassium ion transport"/>
    <property type="evidence" value="ECO:0007669"/>
    <property type="project" value="InterPro"/>
</dbReference>
<organism evidence="5 6">
    <name type="scientific">Pelagicoccus albus</name>
    <dbReference type="NCBI Taxonomy" id="415222"/>
    <lineage>
        <taxon>Bacteria</taxon>
        <taxon>Pseudomonadati</taxon>
        <taxon>Verrucomicrobiota</taxon>
        <taxon>Opitutia</taxon>
        <taxon>Puniceicoccales</taxon>
        <taxon>Pelagicoccaceae</taxon>
        <taxon>Pelagicoccus</taxon>
    </lineage>
</organism>
<dbReference type="PANTHER" id="PTHR43833:SF9">
    <property type="entry name" value="POTASSIUM CHANNEL PROTEIN YUGO-RELATED"/>
    <property type="match status" value="1"/>
</dbReference>
<dbReference type="PRINTS" id="PR00169">
    <property type="entry name" value="KCHANNEL"/>
</dbReference>
<dbReference type="PROSITE" id="PS51202">
    <property type="entry name" value="RCK_C"/>
    <property type="match status" value="1"/>
</dbReference>
<evidence type="ECO:0000256" key="1">
    <source>
        <dbReference type="ARBA" id="ARBA00004651"/>
    </source>
</evidence>
<dbReference type="InterPro" id="IPR036291">
    <property type="entry name" value="NAD(P)-bd_dom_sf"/>
</dbReference>
<dbReference type="Pfam" id="PF22614">
    <property type="entry name" value="Slo-like_RCK"/>
    <property type="match status" value="1"/>
</dbReference>
<name>A0A7X1B7R0_9BACT</name>
<sequence>MLFQLLRKFISRHSETSARLGKVALIAGSLNLVFGLGFYLAERNHQTGLTVIDSIWWAMVTMTTVGYGDFFPQTFIGRFLIAYPCFMLGIGLLGYLLATVTETVLQRVSLKRKGAMTIKHTNHILICNFPSLEKVSQIIDELQANPNYASKKIVIVSNDLKELPAQLTKRGILFVKGLPTSEETLNRANVTESDGVFILPASPGDPASDALTYAIGSIIELIEQESGVPIKTVVELVSSSNLRMMERAQTDGIILADGINERMIVQEFIHPGIRRTFEQLITSRQGSQFYVHRTTLHGQLLLDIQVAALQHPANMQVIGIIKGERHLLNPSKDTRIEEGDSLIVLADHVEDFLKIEKEFQLKQPA</sequence>
<feature type="domain" description="RCK N-terminal" evidence="3">
    <location>
        <begin position="121"/>
        <end position="254"/>
    </location>
</feature>
<dbReference type="RefSeq" id="WP_185661054.1">
    <property type="nucleotide sequence ID" value="NZ_CAWPOO010000012.1"/>
</dbReference>
<dbReference type="InterPro" id="IPR006037">
    <property type="entry name" value="RCK_C"/>
</dbReference>
<dbReference type="InterPro" id="IPR050721">
    <property type="entry name" value="Trk_Ktr_HKT_K-transport"/>
</dbReference>